<keyword evidence="4" id="KW-1185">Reference proteome</keyword>
<dbReference type="GO" id="GO:0005829">
    <property type="term" value="C:cytosol"/>
    <property type="evidence" value="ECO:0007669"/>
    <property type="project" value="TreeGrafter"/>
</dbReference>
<feature type="domain" description="HTH cro/C1-type" evidence="2">
    <location>
        <begin position="9"/>
        <end position="63"/>
    </location>
</feature>
<name>A0A1H5S5E6_9FIRM</name>
<dbReference type="EMBL" id="FNUL01000002">
    <property type="protein sequence ID" value="SEF45873.1"/>
    <property type="molecule type" value="Genomic_DNA"/>
</dbReference>
<dbReference type="InterPro" id="IPR001387">
    <property type="entry name" value="Cro/C1-type_HTH"/>
</dbReference>
<dbReference type="SMART" id="SM00530">
    <property type="entry name" value="HTH_XRE"/>
    <property type="match status" value="1"/>
</dbReference>
<dbReference type="RefSeq" id="WP_090020565.1">
    <property type="nucleotide sequence ID" value="NZ_FNUL01000002.1"/>
</dbReference>
<dbReference type="GO" id="GO:0003700">
    <property type="term" value="F:DNA-binding transcription factor activity"/>
    <property type="evidence" value="ECO:0007669"/>
    <property type="project" value="TreeGrafter"/>
</dbReference>
<dbReference type="CDD" id="cd00093">
    <property type="entry name" value="HTH_XRE"/>
    <property type="match status" value="1"/>
</dbReference>
<dbReference type="Pfam" id="PF01381">
    <property type="entry name" value="HTH_3"/>
    <property type="match status" value="1"/>
</dbReference>
<dbReference type="PANTHER" id="PTHR46797:SF1">
    <property type="entry name" value="METHYLPHOSPHONATE SYNTHASE"/>
    <property type="match status" value="1"/>
</dbReference>
<proteinExistence type="predicted"/>
<protein>
    <submittedName>
        <fullName evidence="3">DNA-binding transcriptional regulator, XRE-family HTH domain</fullName>
    </submittedName>
</protein>
<dbReference type="InterPro" id="IPR050807">
    <property type="entry name" value="TransReg_Diox_bact_type"/>
</dbReference>
<dbReference type="AlphaFoldDB" id="A0A1H5S5E6"/>
<evidence type="ECO:0000259" key="2">
    <source>
        <dbReference type="PROSITE" id="PS50943"/>
    </source>
</evidence>
<keyword evidence="1 3" id="KW-0238">DNA-binding</keyword>
<evidence type="ECO:0000313" key="3">
    <source>
        <dbReference type="EMBL" id="SEF45873.1"/>
    </source>
</evidence>
<dbReference type="Gene3D" id="1.10.260.40">
    <property type="entry name" value="lambda repressor-like DNA-binding domains"/>
    <property type="match status" value="1"/>
</dbReference>
<dbReference type="InterPro" id="IPR010982">
    <property type="entry name" value="Lambda_DNA-bd_dom_sf"/>
</dbReference>
<dbReference type="PANTHER" id="PTHR46797">
    <property type="entry name" value="HTH-TYPE TRANSCRIPTIONAL REGULATOR"/>
    <property type="match status" value="1"/>
</dbReference>
<reference evidence="3 4" key="1">
    <citation type="submission" date="2016-10" db="EMBL/GenBank/DDBJ databases">
        <authorList>
            <person name="de Groot N.N."/>
        </authorList>
    </citation>
    <scope>NUCLEOTIDE SEQUENCE [LARGE SCALE GENOMIC DNA]</scope>
    <source>
        <strain evidence="3 4">D15d</strain>
    </source>
</reference>
<evidence type="ECO:0000256" key="1">
    <source>
        <dbReference type="ARBA" id="ARBA00023125"/>
    </source>
</evidence>
<dbReference type="SUPFAM" id="SSF47413">
    <property type="entry name" value="lambda repressor-like DNA-binding domains"/>
    <property type="match status" value="1"/>
</dbReference>
<evidence type="ECO:0000313" key="4">
    <source>
        <dbReference type="Proteomes" id="UP000236726"/>
    </source>
</evidence>
<gene>
    <name evidence="3" type="ORF">SAMN05216537_10278</name>
</gene>
<dbReference type="PROSITE" id="PS50943">
    <property type="entry name" value="HTH_CROC1"/>
    <property type="match status" value="1"/>
</dbReference>
<dbReference type="GO" id="GO:0003677">
    <property type="term" value="F:DNA binding"/>
    <property type="evidence" value="ECO:0007669"/>
    <property type="project" value="UniProtKB-KW"/>
</dbReference>
<organism evidence="3 4">
    <name type="scientific">Lachnospira multipara</name>
    <dbReference type="NCBI Taxonomy" id="28051"/>
    <lineage>
        <taxon>Bacteria</taxon>
        <taxon>Bacillati</taxon>
        <taxon>Bacillota</taxon>
        <taxon>Clostridia</taxon>
        <taxon>Lachnospirales</taxon>
        <taxon>Lachnospiraceae</taxon>
        <taxon>Lachnospira</taxon>
    </lineage>
</organism>
<accession>A0A1H5S5E6</accession>
<sequence>MSEFTAKKLKEARVRAGFTQDEAAKLMNLKKTTMSEMEAGKRSISADELAQFSRIYEVDVRELLFLEFTESGEEQRLAAKYSSFFKLLEKLSDRDIEDVYWVIKRKVEGLL</sequence>
<dbReference type="Proteomes" id="UP000236726">
    <property type="component" value="Unassembled WGS sequence"/>
</dbReference>